<dbReference type="InterPro" id="IPR058474">
    <property type="entry name" value="DUF8160"/>
</dbReference>
<dbReference type="PATRIC" id="fig|35746.4.peg.2215"/>
<organism evidence="3 5">
    <name type="scientific">Haloferax gibbonsii</name>
    <dbReference type="NCBI Taxonomy" id="35746"/>
    <lineage>
        <taxon>Archaea</taxon>
        <taxon>Methanobacteriati</taxon>
        <taxon>Methanobacteriota</taxon>
        <taxon>Stenosarchaea group</taxon>
        <taxon>Halobacteria</taxon>
        <taxon>Halobacteriales</taxon>
        <taxon>Haloferacaceae</taxon>
        <taxon>Haloferax</taxon>
    </lineage>
</organism>
<accession>A0A0K1IUZ1</accession>
<dbReference type="Proteomes" id="UP000663064">
    <property type="component" value="Chromosome"/>
</dbReference>
<reference evidence="3" key="2">
    <citation type="submission" date="2015-06" db="EMBL/GenBank/DDBJ databases">
        <authorList>
            <person name="Hoefler B.C."/>
            <person name="Straight P.D."/>
        </authorList>
    </citation>
    <scope>NUCLEOTIDE SEQUENCE [LARGE SCALE GENOMIC DNA]</scope>
    <source>
        <strain evidence="3">ARA6</strain>
    </source>
</reference>
<protein>
    <recommendedName>
        <fullName evidence="2">DUF8160 domain-containing protein</fullName>
    </recommendedName>
</protein>
<evidence type="ECO:0000256" key="1">
    <source>
        <dbReference type="SAM" id="MobiDB-lite"/>
    </source>
</evidence>
<dbReference type="EMBL" id="CP011947">
    <property type="protein sequence ID" value="AKU08128.1"/>
    <property type="molecule type" value="Genomic_DNA"/>
</dbReference>
<proteinExistence type="predicted"/>
<evidence type="ECO:0000313" key="5">
    <source>
        <dbReference type="Proteomes" id="UP000066124"/>
    </source>
</evidence>
<dbReference type="KEGG" id="hgi:ABY42_10375"/>
<feature type="domain" description="DUF8160" evidence="2">
    <location>
        <begin position="5"/>
        <end position="114"/>
    </location>
</feature>
<evidence type="ECO:0000313" key="4">
    <source>
        <dbReference type="EMBL" id="QOS12763.1"/>
    </source>
</evidence>
<reference evidence="5" key="1">
    <citation type="journal article" date="2015" name="J. Biotechnol.">
        <title>Complete genome sequence of Haloferax gibbonsii strain ARA6, a potential producer of polyhydroxyalkanoates and halocins isolated from Araruama, Rio de Janeiro, Brasil.</title>
        <authorList>
            <person name="Pinto L.H."/>
            <person name="D'Alincourt Carvalho-Assef A.P."/>
            <person name="Vieira R.P."/>
            <person name="Clementino M.M."/>
            <person name="Albano R.M."/>
        </authorList>
    </citation>
    <scope>NUCLEOTIDE SEQUENCE [LARGE SCALE GENOMIC DNA]</scope>
    <source>
        <strain evidence="5">ARA6</strain>
    </source>
</reference>
<reference evidence="4" key="3">
    <citation type="journal article" date="2021" name="Front. Microbiol.">
        <title>Cellular and Genomic Properties of Haloferax gibbonsii LR2-5, the Host of Euryarchaeal Virus HFTV1.</title>
        <authorList>
            <person name="Tittes C."/>
            <person name="Schwarzer S."/>
            <person name="Pfeiffer F."/>
            <person name="Dyall-Smith M."/>
            <person name="Rodriguez-Franco M."/>
            <person name="Oksanen H.M."/>
            <person name="Quax T.E.F."/>
        </authorList>
    </citation>
    <scope>NUCLEOTIDE SEQUENCE</scope>
    <source>
        <strain evidence="4">LR2-5</strain>
    </source>
</reference>
<dbReference type="EMBL" id="CP063205">
    <property type="protein sequence ID" value="QOS12763.1"/>
    <property type="molecule type" value="Genomic_DNA"/>
</dbReference>
<dbReference type="Pfam" id="PF26492">
    <property type="entry name" value="DUF8160"/>
    <property type="match status" value="1"/>
</dbReference>
<sequence>MTDDDPAESQEQSPLEHQEAPAGLAKQWTNRSNQQTTLPNDDLDVKSEWVGITIYLPESLREELELVFREHSLESKRSNDADLKKLRHYYPLVVALGLELLEDAEPRDIAPLLSYVMDQYE</sequence>
<evidence type="ECO:0000313" key="3">
    <source>
        <dbReference type="EMBL" id="AKU08128.1"/>
    </source>
</evidence>
<feature type="region of interest" description="Disordered" evidence="1">
    <location>
        <begin position="1"/>
        <end position="41"/>
    </location>
</feature>
<dbReference type="Proteomes" id="UP000066124">
    <property type="component" value="Chromosome"/>
</dbReference>
<evidence type="ECO:0000259" key="2">
    <source>
        <dbReference type="Pfam" id="PF26492"/>
    </source>
</evidence>
<dbReference type="GeneID" id="59460288"/>
<name>A0A0K1IUZ1_HALGI</name>
<gene>
    <name evidence="3" type="ORF">ABY42_10375</name>
    <name evidence="4" type="ORF">HfgLR_13175</name>
</gene>
<dbReference type="RefSeq" id="WP_050459402.1">
    <property type="nucleotide sequence ID" value="NZ_CP011947.1"/>
</dbReference>
<dbReference type="AlphaFoldDB" id="A0A0K1IUZ1"/>
<feature type="compositionally biased region" description="Polar residues" evidence="1">
    <location>
        <begin position="27"/>
        <end position="39"/>
    </location>
</feature>